<evidence type="ECO:0000313" key="1">
    <source>
        <dbReference type="EMBL" id="GAI04328.1"/>
    </source>
</evidence>
<comment type="caution">
    <text evidence="1">The sequence shown here is derived from an EMBL/GenBank/DDBJ whole genome shotgun (WGS) entry which is preliminary data.</text>
</comment>
<gene>
    <name evidence="1" type="ORF">S06H3_17051</name>
</gene>
<accession>X1KCH8</accession>
<reference evidence="1" key="1">
    <citation type="journal article" date="2014" name="Front. Microbiol.">
        <title>High frequency of phylogenetically diverse reductive dehalogenase-homologous genes in deep subseafloor sedimentary metagenomes.</title>
        <authorList>
            <person name="Kawai M."/>
            <person name="Futagami T."/>
            <person name="Toyoda A."/>
            <person name="Takaki Y."/>
            <person name="Nishi S."/>
            <person name="Hori S."/>
            <person name="Arai W."/>
            <person name="Tsubouchi T."/>
            <person name="Morono Y."/>
            <person name="Uchiyama I."/>
            <person name="Ito T."/>
            <person name="Fujiyama A."/>
            <person name="Inagaki F."/>
            <person name="Takami H."/>
        </authorList>
    </citation>
    <scope>NUCLEOTIDE SEQUENCE</scope>
    <source>
        <strain evidence="1">Expedition CK06-06</strain>
    </source>
</reference>
<organism evidence="1">
    <name type="scientific">marine sediment metagenome</name>
    <dbReference type="NCBI Taxonomy" id="412755"/>
    <lineage>
        <taxon>unclassified sequences</taxon>
        <taxon>metagenomes</taxon>
        <taxon>ecological metagenomes</taxon>
    </lineage>
</organism>
<dbReference type="AlphaFoldDB" id="X1KCH8"/>
<sequence length="73" mass="8564">MSEITYSTAKKLVLADLRKTMLEMPVAERERPRYIINMKPYSILDLIAAIERNTPEGKKWVFDRAKYLGYVVK</sequence>
<protein>
    <submittedName>
        <fullName evidence="1">Uncharacterized protein</fullName>
    </submittedName>
</protein>
<proteinExistence type="predicted"/>
<dbReference type="EMBL" id="BARV01008487">
    <property type="protein sequence ID" value="GAI04328.1"/>
    <property type="molecule type" value="Genomic_DNA"/>
</dbReference>
<name>X1KCH8_9ZZZZ</name>